<dbReference type="Proteomes" id="UP001165121">
    <property type="component" value="Unassembled WGS sequence"/>
</dbReference>
<feature type="region of interest" description="Disordered" evidence="1">
    <location>
        <begin position="30"/>
        <end position="77"/>
    </location>
</feature>
<sequence>MTPLPKPTASAIETSSFAVDAVETTVDVGATAKPVPTTQIPPDTLLPQASTTATGPYTELPTQSEHRPSSSWGRSLPRHTVATRIATQIADRLGATQPRWDRPLPREIIARRIAARIGAGPPSQLGPLGHSNTGPPVVDGPVINQPPLVGHHLSGRNNTSLAEVPIHALTSSDTAMLPPTASTSIWLTPG</sequence>
<organism evidence="2 3">
    <name type="scientific">Phytophthora fragariaefolia</name>
    <dbReference type="NCBI Taxonomy" id="1490495"/>
    <lineage>
        <taxon>Eukaryota</taxon>
        <taxon>Sar</taxon>
        <taxon>Stramenopiles</taxon>
        <taxon>Oomycota</taxon>
        <taxon>Peronosporomycetes</taxon>
        <taxon>Peronosporales</taxon>
        <taxon>Peronosporaceae</taxon>
        <taxon>Phytophthora</taxon>
    </lineage>
</organism>
<keyword evidence="3" id="KW-1185">Reference proteome</keyword>
<reference evidence="2" key="1">
    <citation type="submission" date="2023-04" db="EMBL/GenBank/DDBJ databases">
        <title>Phytophthora fragariaefolia NBRC 109709.</title>
        <authorList>
            <person name="Ichikawa N."/>
            <person name="Sato H."/>
            <person name="Tonouchi N."/>
        </authorList>
    </citation>
    <scope>NUCLEOTIDE SEQUENCE</scope>
    <source>
        <strain evidence="2">NBRC 109709</strain>
    </source>
</reference>
<evidence type="ECO:0000313" key="3">
    <source>
        <dbReference type="Proteomes" id="UP001165121"/>
    </source>
</evidence>
<gene>
    <name evidence="2" type="ORF">Pfra01_001411700</name>
</gene>
<dbReference type="AlphaFoldDB" id="A0A9W6XPM4"/>
<evidence type="ECO:0000313" key="2">
    <source>
        <dbReference type="EMBL" id="GMF42718.1"/>
    </source>
</evidence>
<proteinExistence type="predicted"/>
<accession>A0A9W6XPM4</accession>
<comment type="caution">
    <text evidence="2">The sequence shown here is derived from an EMBL/GenBank/DDBJ whole genome shotgun (WGS) entry which is preliminary data.</text>
</comment>
<evidence type="ECO:0000256" key="1">
    <source>
        <dbReference type="SAM" id="MobiDB-lite"/>
    </source>
</evidence>
<protein>
    <submittedName>
        <fullName evidence="2">Unnamed protein product</fullName>
    </submittedName>
</protein>
<name>A0A9W6XPM4_9STRA</name>
<dbReference type="EMBL" id="BSXT01001466">
    <property type="protein sequence ID" value="GMF42718.1"/>
    <property type="molecule type" value="Genomic_DNA"/>
</dbReference>
<feature type="compositionally biased region" description="Polar residues" evidence="1">
    <location>
        <begin position="36"/>
        <end position="73"/>
    </location>
</feature>